<organism evidence="1 2">
    <name type="scientific">Phlebia brevispora</name>
    <dbReference type="NCBI Taxonomy" id="194682"/>
    <lineage>
        <taxon>Eukaryota</taxon>
        <taxon>Fungi</taxon>
        <taxon>Dikarya</taxon>
        <taxon>Basidiomycota</taxon>
        <taxon>Agaricomycotina</taxon>
        <taxon>Agaricomycetes</taxon>
        <taxon>Polyporales</taxon>
        <taxon>Meruliaceae</taxon>
        <taxon>Phlebia</taxon>
    </lineage>
</organism>
<proteinExistence type="predicted"/>
<comment type="caution">
    <text evidence="1">The sequence shown here is derived from an EMBL/GenBank/DDBJ whole genome shotgun (WGS) entry which is preliminary data.</text>
</comment>
<name>A0ACC1SW50_9APHY</name>
<reference evidence="1" key="1">
    <citation type="submission" date="2022-07" db="EMBL/GenBank/DDBJ databases">
        <title>Genome Sequence of Phlebia brevispora.</title>
        <authorList>
            <person name="Buettner E."/>
        </authorList>
    </citation>
    <scope>NUCLEOTIDE SEQUENCE</scope>
    <source>
        <strain evidence="1">MPL23</strain>
    </source>
</reference>
<keyword evidence="2" id="KW-1185">Reference proteome</keyword>
<dbReference type="EMBL" id="JANHOG010000987">
    <property type="protein sequence ID" value="KAJ3547569.1"/>
    <property type="molecule type" value="Genomic_DNA"/>
</dbReference>
<dbReference type="Proteomes" id="UP001148662">
    <property type="component" value="Unassembled WGS sequence"/>
</dbReference>
<sequence length="199" mass="22723">MTSTKSNEHATALSEIVPEAKNTRSPYVFTETQDWFSFNVNIWRSLLPHVVSPAPRVLEIGSWEGRSAVFLLEELCTEGGSITCIDHFDLMNTEAGRERYRKLTHNLSVTGKSFRIMDEFSVPALMTLLEEEIATEGPGFDWVYVDGSHEADDTFLDAELAWRLAKKGAVFIFDDYKWDKEPADSIHHPKRGTSIRWCY</sequence>
<evidence type="ECO:0000313" key="1">
    <source>
        <dbReference type="EMBL" id="KAJ3547569.1"/>
    </source>
</evidence>
<accession>A0ACC1SW50</accession>
<gene>
    <name evidence="1" type="ORF">NM688_g5388</name>
</gene>
<evidence type="ECO:0000313" key="2">
    <source>
        <dbReference type="Proteomes" id="UP001148662"/>
    </source>
</evidence>
<protein>
    <submittedName>
        <fullName evidence="1">Uncharacterized protein</fullName>
    </submittedName>
</protein>